<evidence type="ECO:0000256" key="1">
    <source>
        <dbReference type="SAM" id="MobiDB-lite"/>
    </source>
</evidence>
<dbReference type="RefSeq" id="WP_345401288.1">
    <property type="nucleotide sequence ID" value="NZ_BAABLA010000105.1"/>
</dbReference>
<dbReference type="Proteomes" id="UP001596337">
    <property type="component" value="Unassembled WGS sequence"/>
</dbReference>
<gene>
    <name evidence="2" type="ORF">ACFQGD_07530</name>
</gene>
<reference evidence="3" key="1">
    <citation type="journal article" date="2019" name="Int. J. Syst. Evol. Microbiol.">
        <title>The Global Catalogue of Microorganisms (GCM) 10K type strain sequencing project: providing services to taxonomists for standard genome sequencing and annotation.</title>
        <authorList>
            <consortium name="The Broad Institute Genomics Platform"/>
            <consortium name="The Broad Institute Genome Sequencing Center for Infectious Disease"/>
            <person name="Wu L."/>
            <person name="Ma J."/>
        </authorList>
    </citation>
    <scope>NUCLEOTIDE SEQUENCE [LARGE SCALE GENOMIC DNA]</scope>
    <source>
        <strain evidence="3">KCTC 32255</strain>
    </source>
</reference>
<name>A0ABW2BWM0_9PSEU</name>
<dbReference type="EMBL" id="JBHSXX010000001">
    <property type="protein sequence ID" value="MFC6866994.1"/>
    <property type="molecule type" value="Genomic_DNA"/>
</dbReference>
<keyword evidence="3" id="KW-1185">Reference proteome</keyword>
<sequence length="83" mass="9264">MKTDCERPYRNMITSAGAARHMHLEAPAWHVRQLATELANAVFDLDARMRAGLTPPRAWTPTAPYGDQRKTPRSESSDNADGK</sequence>
<proteinExistence type="predicted"/>
<comment type="caution">
    <text evidence="2">The sequence shown here is derived from an EMBL/GenBank/DDBJ whole genome shotgun (WGS) entry which is preliminary data.</text>
</comment>
<feature type="region of interest" description="Disordered" evidence="1">
    <location>
        <begin position="51"/>
        <end position="83"/>
    </location>
</feature>
<feature type="compositionally biased region" description="Basic and acidic residues" evidence="1">
    <location>
        <begin position="67"/>
        <end position="83"/>
    </location>
</feature>
<evidence type="ECO:0000313" key="2">
    <source>
        <dbReference type="EMBL" id="MFC6866994.1"/>
    </source>
</evidence>
<accession>A0ABW2BWM0</accession>
<organism evidence="2 3">
    <name type="scientific">Haloechinothrix salitolerans</name>
    <dbReference type="NCBI Taxonomy" id="926830"/>
    <lineage>
        <taxon>Bacteria</taxon>
        <taxon>Bacillati</taxon>
        <taxon>Actinomycetota</taxon>
        <taxon>Actinomycetes</taxon>
        <taxon>Pseudonocardiales</taxon>
        <taxon>Pseudonocardiaceae</taxon>
        <taxon>Haloechinothrix</taxon>
    </lineage>
</organism>
<protein>
    <submittedName>
        <fullName evidence="2">Uncharacterized protein</fullName>
    </submittedName>
</protein>
<evidence type="ECO:0000313" key="3">
    <source>
        <dbReference type="Proteomes" id="UP001596337"/>
    </source>
</evidence>